<proteinExistence type="predicted"/>
<evidence type="ECO:0000313" key="5">
    <source>
        <dbReference type="Proteomes" id="UP000531581"/>
    </source>
</evidence>
<dbReference type="InterPro" id="IPR002560">
    <property type="entry name" value="Transposase_DDE"/>
</dbReference>
<dbReference type="PANTHER" id="PTHR33498">
    <property type="entry name" value="TRANSPOSASE FOR INSERTION SEQUENCE ELEMENT IS1557"/>
    <property type="match status" value="1"/>
</dbReference>
<dbReference type="Pfam" id="PF14690">
    <property type="entry name" value="Zn_ribbon_ISL3"/>
    <property type="match status" value="1"/>
</dbReference>
<dbReference type="EMBL" id="JABYQV010000024">
    <property type="protein sequence ID" value="NVP33044.1"/>
    <property type="molecule type" value="Genomic_DNA"/>
</dbReference>
<evidence type="ECO:0000313" key="6">
    <source>
        <dbReference type="Proteomes" id="UP000557656"/>
    </source>
</evidence>
<evidence type="ECO:0000313" key="3">
    <source>
        <dbReference type="EMBL" id="NNG52778.1"/>
    </source>
</evidence>
<dbReference type="AlphaFoldDB" id="A0A7Y7USI5"/>
<feature type="domain" description="Transposase IS204/IS1001/IS1096/IS1165 zinc-finger" evidence="2">
    <location>
        <begin position="38"/>
        <end position="81"/>
    </location>
</feature>
<gene>
    <name evidence="3" type="ORF">HKX05_05375</name>
    <name evidence="4" type="ORF">HLV41_18580</name>
</gene>
<keyword evidence="6" id="KW-1185">Reference proteome</keyword>
<dbReference type="EMBL" id="JABEOV010000008">
    <property type="protein sequence ID" value="NNG52778.1"/>
    <property type="molecule type" value="Genomic_DNA"/>
</dbReference>
<dbReference type="Proteomes" id="UP000557656">
    <property type="component" value="Unassembled WGS sequence"/>
</dbReference>
<sequence>MNKALHPSSLIPAGFTMVAASGDEDRTTITVRSTSRSSCCPACGEESRRVHSRYQRRIADLPLAGKSVLLICDVRRFRCAARQCEQKIFTEQFAAGVLAPWARRTGRLDGLVHHLALALGGRPAASLAKRLRLPVSNDTLLRVVRRRGCAARPSPNVIGIDDWAWRRNHRYGTIICDLERRKPIILLPDREPATAQAWLTTQPQITVVARDRSGAYARAAAKALPHAVQVADRWHLMENASHAFLEAVRRSMRQIRRSVGAMTINPALLTAAERLQYEGYLHREETNASVLAISKEGVSIKEIVRRTGHSRGLVRRILRGERSDVFRSRESSLETYLPWLDQQWAAGSCNGADLWRRLRSQGFRGSLRVVTEWASRRRQAERVDTESLHRVPSARTIARLMTTGRDTLSRAETVTVAAVEAGVPMLVEARTVVERFHEMIRHKRETDLASWIECGRGSLVASFANGIARDVSAVRAAIVTSWSNGQTEGQITKLKLAKRQMYGRGKLDLLEARLVGAAWL</sequence>
<organism evidence="4 5">
    <name type="scientific">Sphingomonas sanguinis</name>
    <dbReference type="NCBI Taxonomy" id="33051"/>
    <lineage>
        <taxon>Bacteria</taxon>
        <taxon>Pseudomonadati</taxon>
        <taxon>Pseudomonadota</taxon>
        <taxon>Alphaproteobacteria</taxon>
        <taxon>Sphingomonadales</taxon>
        <taxon>Sphingomonadaceae</taxon>
        <taxon>Sphingomonas</taxon>
    </lineage>
</organism>
<evidence type="ECO:0000259" key="1">
    <source>
        <dbReference type="Pfam" id="PF01610"/>
    </source>
</evidence>
<dbReference type="Pfam" id="PF01610">
    <property type="entry name" value="DDE_Tnp_ISL3"/>
    <property type="match status" value="1"/>
</dbReference>
<name>A0A7Y7USI5_9SPHN</name>
<dbReference type="NCBIfam" id="NF033550">
    <property type="entry name" value="transpos_ISL3"/>
    <property type="match status" value="1"/>
</dbReference>
<dbReference type="RefSeq" id="WP_170171437.1">
    <property type="nucleotide sequence ID" value="NZ_JABEOV010000008.1"/>
</dbReference>
<evidence type="ECO:0000259" key="2">
    <source>
        <dbReference type="Pfam" id="PF14690"/>
    </source>
</evidence>
<reference evidence="5 6" key="1">
    <citation type="submission" date="2020-05" db="EMBL/GenBank/DDBJ databases">
        <title>Draft Genome Sequences of Sphingomonas sp. Isolated from the International Space Station.</title>
        <authorList>
            <person name="Bijlani S."/>
            <person name="Singh N.K."/>
            <person name="Mason C.E."/>
            <person name="Wang C.C."/>
            <person name="Venkateswaran K."/>
        </authorList>
    </citation>
    <scope>NUCLEOTIDE SEQUENCE [LARGE SCALE GENOMIC DNA]</scope>
    <source>
        <strain evidence="3 6">IIF7SW-B5</strain>
        <strain evidence="4">ISS-IIF7SWP</strain>
    </source>
</reference>
<dbReference type="InterPro" id="IPR029261">
    <property type="entry name" value="Transposase_Znf"/>
</dbReference>
<dbReference type="PANTHER" id="PTHR33498:SF1">
    <property type="entry name" value="TRANSPOSASE FOR INSERTION SEQUENCE ELEMENT IS1557"/>
    <property type="match status" value="1"/>
</dbReference>
<protein>
    <submittedName>
        <fullName evidence="4">ISL3 family transposase</fullName>
    </submittedName>
</protein>
<accession>A0A7Y7USI5</accession>
<dbReference type="Proteomes" id="UP000531581">
    <property type="component" value="Unassembled WGS sequence"/>
</dbReference>
<evidence type="ECO:0000313" key="4">
    <source>
        <dbReference type="EMBL" id="NVP33044.1"/>
    </source>
</evidence>
<dbReference type="InterPro" id="IPR047951">
    <property type="entry name" value="Transpos_ISL3"/>
</dbReference>
<comment type="caution">
    <text evidence="4">The sequence shown here is derived from an EMBL/GenBank/DDBJ whole genome shotgun (WGS) entry which is preliminary data.</text>
</comment>
<feature type="domain" description="Transposase IS204/IS1001/IS1096/IS1165 DDE" evidence="1">
    <location>
        <begin position="158"/>
        <end position="277"/>
    </location>
</feature>